<keyword evidence="2" id="KW-0719">Serine esterase</keyword>
<sequence length="544" mass="61048">MVQVRVKEGILEGEVINNEYGGKFYSFKGIPYAQPPVGDLRFKAPQPPRPWTGVRDATKLGEECYHFDPFFGTPTRGSEDCLYLNVYSPNVSPPEPLPVMVWIHGGGFVCGSSSDDLYGPQFLVRHDVILVTINYRLEVLGFLCLDTAEVPGNAGMKGQVAALRWVRTNIGSFGGDPDNVTIFGESAGGASVSFHLLSPMSKGLFKRAISQSGTSACALVTTTMIKERSLQMARAMGCNSKDEKEVYEFLKAQPVEALVDRRIRLTYAEANKEAFFLYFNVVEEKQFGDNERFMPGTPIDLLRAGIHEGVEVINGYTEDEGVLMLGVGLDIQKVLEQANKYPEYFVPSPVVNSCKITDQIEVGKMIKEYYFKDEEVSMNKVDRLYAFLGADSFIYPAVLWQKLCAKNGSNKTYLYKFTCKSERNILKHLLGVGHVVGDKDVVCHADELTYLFPMKIFTQNSPKLDTNSTIYKMIDQFTKLWTNFAKYGNPTPDASLGAIWKPYTLDNQDFLDIGEHLVAGTSPDNDEMQFWERIYQKYCSKYAP</sequence>
<dbReference type="PROSITE" id="PS00122">
    <property type="entry name" value="CARBOXYLESTERASE_B_1"/>
    <property type="match status" value="1"/>
</dbReference>
<evidence type="ECO:0000256" key="7">
    <source>
        <dbReference type="ARBA" id="ARBA00048484"/>
    </source>
</evidence>
<dbReference type="PROSITE" id="PS00941">
    <property type="entry name" value="CARBOXYLESTERASE_B_2"/>
    <property type="match status" value="1"/>
</dbReference>
<dbReference type="Gene3D" id="3.40.50.1820">
    <property type="entry name" value="alpha/beta hydrolase"/>
    <property type="match status" value="1"/>
</dbReference>
<evidence type="ECO:0000256" key="9">
    <source>
        <dbReference type="RuleBase" id="RU361235"/>
    </source>
</evidence>
<dbReference type="SUPFAM" id="SSF53474">
    <property type="entry name" value="alpha/beta-Hydrolases"/>
    <property type="match status" value="1"/>
</dbReference>
<evidence type="ECO:0000259" key="10">
    <source>
        <dbReference type="Pfam" id="PF00135"/>
    </source>
</evidence>
<evidence type="ECO:0000313" key="12">
    <source>
        <dbReference type="Proteomes" id="UP000053240"/>
    </source>
</evidence>
<dbReference type="OrthoDB" id="19653at2759"/>
<dbReference type="InterPro" id="IPR050309">
    <property type="entry name" value="Type-B_Carboxylest/Lipase"/>
</dbReference>
<evidence type="ECO:0000256" key="1">
    <source>
        <dbReference type="ARBA" id="ARBA00005964"/>
    </source>
</evidence>
<keyword evidence="5" id="KW-1015">Disulfide bond</keyword>
<dbReference type="EC" id="3.1.1.-" evidence="9"/>
<evidence type="ECO:0000256" key="8">
    <source>
        <dbReference type="PIRSR" id="PIRSR600997-1"/>
    </source>
</evidence>
<dbReference type="PRINTS" id="PR00878">
    <property type="entry name" value="CHOLNESTRASE"/>
</dbReference>
<dbReference type="InterPro" id="IPR029058">
    <property type="entry name" value="AB_hydrolase_fold"/>
</dbReference>
<evidence type="ECO:0000313" key="11">
    <source>
        <dbReference type="EMBL" id="KPJ16038.1"/>
    </source>
</evidence>
<proteinExistence type="inferred from homology"/>
<organism evidence="11 12">
    <name type="scientific">Papilio machaon</name>
    <name type="common">Old World swallowtail butterfly</name>
    <dbReference type="NCBI Taxonomy" id="76193"/>
    <lineage>
        <taxon>Eukaryota</taxon>
        <taxon>Metazoa</taxon>
        <taxon>Ecdysozoa</taxon>
        <taxon>Arthropoda</taxon>
        <taxon>Hexapoda</taxon>
        <taxon>Insecta</taxon>
        <taxon>Pterygota</taxon>
        <taxon>Neoptera</taxon>
        <taxon>Endopterygota</taxon>
        <taxon>Lepidoptera</taxon>
        <taxon>Glossata</taxon>
        <taxon>Ditrysia</taxon>
        <taxon>Papilionoidea</taxon>
        <taxon>Papilionidae</taxon>
        <taxon>Papilioninae</taxon>
        <taxon>Papilio</taxon>
    </lineage>
</organism>
<feature type="active site" description="Charge relay system" evidence="8">
    <location>
        <position position="320"/>
    </location>
</feature>
<keyword evidence="6" id="KW-0325">Glycoprotein</keyword>
<keyword evidence="3 9" id="KW-0378">Hydrolase</keyword>
<keyword evidence="12" id="KW-1185">Reference proteome</keyword>
<dbReference type="Proteomes" id="UP000053240">
    <property type="component" value="Unassembled WGS sequence"/>
</dbReference>
<comment type="catalytic activity">
    <reaction evidence="7">
        <text>acetylcholine + H2O = choline + acetate + H(+)</text>
        <dbReference type="Rhea" id="RHEA:17561"/>
        <dbReference type="ChEBI" id="CHEBI:15354"/>
        <dbReference type="ChEBI" id="CHEBI:15355"/>
        <dbReference type="ChEBI" id="CHEBI:15377"/>
        <dbReference type="ChEBI" id="CHEBI:15378"/>
        <dbReference type="ChEBI" id="CHEBI:30089"/>
        <dbReference type="EC" id="3.1.1.7"/>
    </reaction>
</comment>
<dbReference type="InterPro" id="IPR019826">
    <property type="entry name" value="Carboxylesterase_B_AS"/>
</dbReference>
<feature type="active site" description="Charge relay system" evidence="8">
    <location>
        <position position="444"/>
    </location>
</feature>
<feature type="domain" description="Carboxylesterase type B" evidence="10">
    <location>
        <begin position="3"/>
        <end position="531"/>
    </location>
</feature>
<comment type="similarity">
    <text evidence="1 9">Belongs to the type-B carboxylesterase/lipase family.</text>
</comment>
<dbReference type="InterPro" id="IPR002018">
    <property type="entry name" value="CarbesteraseB"/>
</dbReference>
<evidence type="ECO:0000256" key="4">
    <source>
        <dbReference type="ARBA" id="ARBA00022867"/>
    </source>
</evidence>
<evidence type="ECO:0000256" key="6">
    <source>
        <dbReference type="ARBA" id="ARBA00023180"/>
    </source>
</evidence>
<evidence type="ECO:0000256" key="2">
    <source>
        <dbReference type="ARBA" id="ARBA00022487"/>
    </source>
</evidence>
<gene>
    <name evidence="11" type="ORF">RR48_05993</name>
</gene>
<evidence type="ECO:0000256" key="5">
    <source>
        <dbReference type="ARBA" id="ARBA00023157"/>
    </source>
</evidence>
<dbReference type="EMBL" id="KQ460313">
    <property type="protein sequence ID" value="KPJ16038.1"/>
    <property type="molecule type" value="Genomic_DNA"/>
</dbReference>
<dbReference type="PANTHER" id="PTHR11559">
    <property type="entry name" value="CARBOXYLESTERASE"/>
    <property type="match status" value="1"/>
</dbReference>
<name>A0A194RDX2_PAPMA</name>
<keyword evidence="4" id="KW-0531">Neurotransmitter degradation</keyword>
<dbReference type="ESTHER" id="papma-a0a194rdx2">
    <property type="family name" value="Carb_B_Arthropoda"/>
</dbReference>
<feature type="active site" description="Acyl-ester intermediate" evidence="8">
    <location>
        <position position="186"/>
    </location>
</feature>
<dbReference type="AlphaFoldDB" id="A0A194RDX2"/>
<accession>A0A194RDX2</accession>
<evidence type="ECO:0000256" key="3">
    <source>
        <dbReference type="ARBA" id="ARBA00022801"/>
    </source>
</evidence>
<dbReference type="GO" id="GO:0003990">
    <property type="term" value="F:acetylcholinesterase activity"/>
    <property type="evidence" value="ECO:0007669"/>
    <property type="project" value="UniProtKB-EC"/>
</dbReference>
<reference evidence="11 12" key="1">
    <citation type="journal article" date="2015" name="Nat. Commun.">
        <title>Outbred genome sequencing and CRISPR/Cas9 gene editing in butterflies.</title>
        <authorList>
            <person name="Li X."/>
            <person name="Fan D."/>
            <person name="Zhang W."/>
            <person name="Liu G."/>
            <person name="Zhang L."/>
            <person name="Zhao L."/>
            <person name="Fang X."/>
            <person name="Chen L."/>
            <person name="Dong Y."/>
            <person name="Chen Y."/>
            <person name="Ding Y."/>
            <person name="Zhao R."/>
            <person name="Feng M."/>
            <person name="Zhu Y."/>
            <person name="Feng Y."/>
            <person name="Jiang X."/>
            <person name="Zhu D."/>
            <person name="Xiang H."/>
            <person name="Feng X."/>
            <person name="Li S."/>
            <person name="Wang J."/>
            <person name="Zhang G."/>
            <person name="Kronforst M.R."/>
            <person name="Wang W."/>
        </authorList>
    </citation>
    <scope>NUCLEOTIDE SEQUENCE [LARGE SCALE GENOMIC DNA]</scope>
    <source>
        <strain evidence="11">Ya'a_city_454_Pm</strain>
        <tissue evidence="11">Whole body</tissue>
    </source>
</reference>
<dbReference type="InParanoid" id="A0A194RDX2"/>
<dbReference type="InterPro" id="IPR000997">
    <property type="entry name" value="Cholinesterase"/>
</dbReference>
<dbReference type="InterPro" id="IPR019819">
    <property type="entry name" value="Carboxylesterase_B_CS"/>
</dbReference>
<protein>
    <recommendedName>
        <fullName evidence="9">Carboxylic ester hydrolase</fullName>
        <ecNumber evidence="9">3.1.1.-</ecNumber>
    </recommendedName>
</protein>
<dbReference type="KEGG" id="pmac:106709747"/>
<dbReference type="Pfam" id="PF00135">
    <property type="entry name" value="COesterase"/>
    <property type="match status" value="1"/>
</dbReference>